<dbReference type="AlphaFoldDB" id="A0A1Y2MKK8"/>
<protein>
    <recommendedName>
        <fullName evidence="3">DUF3558 domain-containing protein</fullName>
    </recommendedName>
</protein>
<evidence type="ECO:0008006" key="3">
    <source>
        <dbReference type="Google" id="ProtNLM"/>
    </source>
</evidence>
<evidence type="ECO:0000313" key="1">
    <source>
        <dbReference type="EMBL" id="OSY35187.1"/>
    </source>
</evidence>
<name>A0A1Y2MKK8_PSEAH</name>
<evidence type="ECO:0000313" key="2">
    <source>
        <dbReference type="Proteomes" id="UP000194360"/>
    </source>
</evidence>
<gene>
    <name evidence="1" type="ORF">BG845_06257</name>
</gene>
<reference evidence="1 2" key="1">
    <citation type="submission" date="2016-09" db="EMBL/GenBank/DDBJ databases">
        <title>Pseudonocardia autotrophica DSM535, a candidate organism with high potential of specific P450 cytochromes.</title>
        <authorList>
            <person name="Grumaz C."/>
            <person name="Vainshtein Y."/>
            <person name="Kirstahler P."/>
            <person name="Sohn K."/>
        </authorList>
    </citation>
    <scope>NUCLEOTIDE SEQUENCE [LARGE SCALE GENOMIC DNA]</scope>
    <source>
        <strain evidence="1 2">DSM 535</strain>
    </source>
</reference>
<organism evidence="1 2">
    <name type="scientific">Pseudonocardia autotrophica</name>
    <name type="common">Amycolata autotrophica</name>
    <name type="synonym">Nocardia autotrophica</name>
    <dbReference type="NCBI Taxonomy" id="2074"/>
    <lineage>
        <taxon>Bacteria</taxon>
        <taxon>Bacillati</taxon>
        <taxon>Actinomycetota</taxon>
        <taxon>Actinomycetes</taxon>
        <taxon>Pseudonocardiales</taxon>
        <taxon>Pseudonocardiaceae</taxon>
        <taxon>Pseudonocardia</taxon>
    </lineage>
</organism>
<dbReference type="RefSeq" id="WP_085916317.1">
    <property type="nucleotide sequence ID" value="NZ_AP018920.1"/>
</dbReference>
<accession>A0A1Y2MKK8</accession>
<dbReference type="STRING" id="2074.BG845_06257"/>
<dbReference type="Proteomes" id="UP000194360">
    <property type="component" value="Unassembled WGS sequence"/>
</dbReference>
<comment type="caution">
    <text evidence="1">The sequence shown here is derived from an EMBL/GenBank/DDBJ whole genome shotgun (WGS) entry which is preliminary data.</text>
</comment>
<dbReference type="PROSITE" id="PS51257">
    <property type="entry name" value="PROKAR_LIPOPROTEIN"/>
    <property type="match status" value="1"/>
</dbReference>
<keyword evidence="2" id="KW-1185">Reference proteome</keyword>
<dbReference type="Pfam" id="PF12079">
    <property type="entry name" value="DUF3558"/>
    <property type="match status" value="1"/>
</dbReference>
<dbReference type="InterPro" id="IPR024520">
    <property type="entry name" value="DUF3558"/>
</dbReference>
<dbReference type="EMBL" id="MIGB01000056">
    <property type="protein sequence ID" value="OSY35187.1"/>
    <property type="molecule type" value="Genomic_DNA"/>
</dbReference>
<sequence>MIFGRAGVARSVPWVCAVFVVGVVLAGCSGGPQGPFPDRPADIDVSTVDLCTALTAEERAELGVEAGEAKTAELNNGPTRICGWSNFDDGYNYGVQTIADGAMVAVGIPGSTVQVVDGYGVVVETTQETVAPRCALYVDVAETQALRVQVRAIKNDDAGRIPSIETVCGRAESVVSSALRNLGGAGS</sequence>
<proteinExistence type="predicted"/>